<evidence type="ECO:0000313" key="2">
    <source>
        <dbReference type="EMBL" id="NGY66148.1"/>
    </source>
</evidence>
<sequence length="344" mass="36290">MACRRPRGPARAEDVGCQRISHRPRGGAGVLASSGRGSAGGAGLRTCPRVAPDGRSRPRPAAPFVRSGRRRRGRAGSLLRRRCGVRRGARDDGGGDAGVDRVGPRAALRTKHQSPEATAAEAAGLRWLRVDGGPPIPFVHEATEGRLVIDEIPHGTPNLQAAVTFGRRLAALHLAGASAFGAPPPGGPRVATIGTAPMVNEPAPSWPGWFASQRIEPYARRVDIDVTEVCARIAELAGPAEPPARLHGDLWSGNVLWGADGQVWLIDPAAHGGHRESDLAMLQLFGCPFLDHVLGAYQEIAPLADGWQARVPLHQLFPLLAHTVMFGGGYRSEALAAMTAALRG</sequence>
<reference evidence="2 3" key="1">
    <citation type="submission" date="2020-03" db="EMBL/GenBank/DDBJ databases">
        <title>Isolation and identification of active actinomycetes.</title>
        <authorList>
            <person name="Sun X."/>
        </authorList>
    </citation>
    <scope>NUCLEOTIDE SEQUENCE [LARGE SCALE GENOMIC DNA]</scope>
    <source>
        <strain evidence="2 3">NEAU-D13</strain>
    </source>
</reference>
<feature type="compositionally biased region" description="Basic and acidic residues" evidence="1">
    <location>
        <begin position="88"/>
        <end position="103"/>
    </location>
</feature>
<proteinExistence type="predicted"/>
<gene>
    <name evidence="2" type="ORF">G7043_45410</name>
</gene>
<dbReference type="SUPFAM" id="SSF56112">
    <property type="entry name" value="Protein kinase-like (PK-like)"/>
    <property type="match status" value="1"/>
</dbReference>
<dbReference type="Gene3D" id="1.20.1270.240">
    <property type="match status" value="1"/>
</dbReference>
<keyword evidence="2" id="KW-0808">Transferase</keyword>
<dbReference type="Gene3D" id="1.10.510.10">
    <property type="entry name" value="Transferase(Phosphotransferase) domain 1"/>
    <property type="match status" value="1"/>
</dbReference>
<dbReference type="AlphaFoldDB" id="A0A7C9RYJ0"/>
<evidence type="ECO:0000313" key="3">
    <source>
        <dbReference type="Proteomes" id="UP000481360"/>
    </source>
</evidence>
<dbReference type="Gene3D" id="3.30.200.20">
    <property type="entry name" value="Phosphorylase Kinase, domain 1"/>
    <property type="match status" value="1"/>
</dbReference>
<dbReference type="InterPro" id="IPR011009">
    <property type="entry name" value="Kinase-like_dom_sf"/>
</dbReference>
<dbReference type="InterPro" id="IPR016477">
    <property type="entry name" value="Fructo-/Ketosamine-3-kinase"/>
</dbReference>
<dbReference type="EMBL" id="JAAMPJ010000020">
    <property type="protein sequence ID" value="NGY66148.1"/>
    <property type="molecule type" value="Genomic_DNA"/>
</dbReference>
<evidence type="ECO:0000256" key="1">
    <source>
        <dbReference type="SAM" id="MobiDB-lite"/>
    </source>
</evidence>
<accession>A0A7C9RYJ0</accession>
<comment type="caution">
    <text evidence="2">The sequence shown here is derived from an EMBL/GenBank/DDBJ whole genome shotgun (WGS) entry which is preliminary data.</text>
</comment>
<protein>
    <submittedName>
        <fullName evidence="2">Phosphotransferase</fullName>
    </submittedName>
</protein>
<feature type="compositionally biased region" description="Basic residues" evidence="1">
    <location>
        <begin position="67"/>
        <end position="87"/>
    </location>
</feature>
<organism evidence="2 3">
    <name type="scientific">Lentzea alba</name>
    <dbReference type="NCBI Taxonomy" id="2714351"/>
    <lineage>
        <taxon>Bacteria</taxon>
        <taxon>Bacillati</taxon>
        <taxon>Actinomycetota</taxon>
        <taxon>Actinomycetes</taxon>
        <taxon>Pseudonocardiales</taxon>
        <taxon>Pseudonocardiaceae</taxon>
        <taxon>Lentzea</taxon>
    </lineage>
</organism>
<keyword evidence="3" id="KW-1185">Reference proteome</keyword>
<dbReference type="Proteomes" id="UP000481360">
    <property type="component" value="Unassembled WGS sequence"/>
</dbReference>
<dbReference type="Pfam" id="PF03881">
    <property type="entry name" value="Fructosamin_kin"/>
    <property type="match status" value="1"/>
</dbReference>
<dbReference type="PANTHER" id="PTHR12149">
    <property type="entry name" value="FRUCTOSAMINE 3 KINASE-RELATED PROTEIN"/>
    <property type="match status" value="1"/>
</dbReference>
<dbReference type="GO" id="GO:0016740">
    <property type="term" value="F:transferase activity"/>
    <property type="evidence" value="ECO:0007669"/>
    <property type="project" value="UniProtKB-KW"/>
</dbReference>
<feature type="region of interest" description="Disordered" evidence="1">
    <location>
        <begin position="1"/>
        <end position="117"/>
    </location>
</feature>
<name>A0A7C9RYJ0_9PSEU</name>
<dbReference type="PANTHER" id="PTHR12149:SF8">
    <property type="entry name" value="PROTEIN-RIBULOSAMINE 3-KINASE"/>
    <property type="match status" value="1"/>
</dbReference>